<dbReference type="SUPFAM" id="SSF103378">
    <property type="entry name" value="2-methylcitrate dehydratase PrpD"/>
    <property type="match status" value="1"/>
</dbReference>
<dbReference type="InterPro" id="IPR045337">
    <property type="entry name" value="MmgE_PrpD_C"/>
</dbReference>
<dbReference type="Gene3D" id="3.30.1330.120">
    <property type="entry name" value="2-methylcitrate dehydratase PrpD"/>
    <property type="match status" value="1"/>
</dbReference>
<accession>A0A7K1FS42</accession>
<sequence>MGTTFHDLASWAADLVATDSDRDLARTALTDTLAVTLAAEHEPVVARTAGLPAALRWAAIGHVLDLDDVHLPSTSHISVVCVAAALAAGGSEQEYLAGAGVMARLGTALGWGHYRRGWHTTCTAGAPAAAATAALSFGLGAEGVVRAMALAVPAAGGLQRAFGTEAKPLQVGFATDAGVRAAQLAAAGATVDPSALDRWFELLGGAAEPDLSGPAVPGGLAVKPFPCCYALQRPIGAVRLLGPVDVDRIDRVEVRVAESTLQPLIRDRPGTGAEARFSLPYAIAATLVDGFPTTASFSDAAVIRPEITRLLDRIDITVTPGGDGVLAGDTTVRLAFIDGPDVSRTLQVPPGHPEHPMPADDFAAKVAGCVGPRRAPDIPGMSWSAAATLLAATFPGSSAARLPSAPDRAERLEPQGR</sequence>
<dbReference type="InterPro" id="IPR045336">
    <property type="entry name" value="MmgE_PrpD_N"/>
</dbReference>
<dbReference type="Proteomes" id="UP000460221">
    <property type="component" value="Unassembled WGS sequence"/>
</dbReference>
<dbReference type="PANTHER" id="PTHR16943">
    <property type="entry name" value="2-METHYLCITRATE DEHYDRATASE-RELATED"/>
    <property type="match status" value="1"/>
</dbReference>
<comment type="caution">
    <text evidence="5">The sequence shown here is derived from an EMBL/GenBank/DDBJ whole genome shotgun (WGS) entry which is preliminary data.</text>
</comment>
<evidence type="ECO:0000259" key="4">
    <source>
        <dbReference type="Pfam" id="PF19305"/>
    </source>
</evidence>
<organism evidence="5 6">
    <name type="scientific">Nakamurella alba</name>
    <dbReference type="NCBI Taxonomy" id="2665158"/>
    <lineage>
        <taxon>Bacteria</taxon>
        <taxon>Bacillati</taxon>
        <taxon>Actinomycetota</taxon>
        <taxon>Actinomycetes</taxon>
        <taxon>Nakamurellales</taxon>
        <taxon>Nakamurellaceae</taxon>
        <taxon>Nakamurella</taxon>
    </lineage>
</organism>
<evidence type="ECO:0000256" key="2">
    <source>
        <dbReference type="SAM" id="MobiDB-lite"/>
    </source>
</evidence>
<feature type="region of interest" description="Disordered" evidence="2">
    <location>
        <begin position="397"/>
        <end position="417"/>
    </location>
</feature>
<dbReference type="AlphaFoldDB" id="A0A7K1FS42"/>
<feature type="domain" description="MmgE/PrpD N-terminal" evidence="3">
    <location>
        <begin position="52"/>
        <end position="194"/>
    </location>
</feature>
<comment type="similarity">
    <text evidence="1">Belongs to the PrpD family.</text>
</comment>
<dbReference type="InterPro" id="IPR042183">
    <property type="entry name" value="MmgE/PrpD_sf_1"/>
</dbReference>
<dbReference type="EMBL" id="WLYK01000008">
    <property type="protein sequence ID" value="MTD16179.1"/>
    <property type="molecule type" value="Genomic_DNA"/>
</dbReference>
<dbReference type="Pfam" id="PF03972">
    <property type="entry name" value="MmgE_PrpD_N"/>
    <property type="match status" value="1"/>
</dbReference>
<evidence type="ECO:0000313" key="6">
    <source>
        <dbReference type="Proteomes" id="UP000460221"/>
    </source>
</evidence>
<dbReference type="GO" id="GO:0016829">
    <property type="term" value="F:lyase activity"/>
    <property type="evidence" value="ECO:0007669"/>
    <property type="project" value="InterPro"/>
</dbReference>
<evidence type="ECO:0000259" key="3">
    <source>
        <dbReference type="Pfam" id="PF03972"/>
    </source>
</evidence>
<dbReference type="RefSeq" id="WP_154770132.1">
    <property type="nucleotide sequence ID" value="NZ_WLYK01000008.1"/>
</dbReference>
<keyword evidence="6" id="KW-1185">Reference proteome</keyword>
<name>A0A7K1FS42_9ACTN</name>
<dbReference type="InterPro" id="IPR042188">
    <property type="entry name" value="MmgE/PrpD_sf_2"/>
</dbReference>
<feature type="domain" description="MmgE/PrpD C-terminal" evidence="4">
    <location>
        <begin position="225"/>
        <end position="373"/>
    </location>
</feature>
<reference evidence="5 6" key="1">
    <citation type="submission" date="2019-11" db="EMBL/GenBank/DDBJ databases">
        <authorList>
            <person name="Jiang L.-Q."/>
        </authorList>
    </citation>
    <scope>NUCLEOTIDE SEQUENCE [LARGE SCALE GENOMIC DNA]</scope>
    <source>
        <strain evidence="5 6">YIM 132087</strain>
    </source>
</reference>
<evidence type="ECO:0000256" key="1">
    <source>
        <dbReference type="ARBA" id="ARBA00006174"/>
    </source>
</evidence>
<dbReference type="Gene3D" id="1.10.4100.10">
    <property type="entry name" value="2-methylcitrate dehydratase PrpD"/>
    <property type="match status" value="1"/>
</dbReference>
<dbReference type="InterPro" id="IPR036148">
    <property type="entry name" value="MmgE/PrpD_sf"/>
</dbReference>
<proteinExistence type="inferred from homology"/>
<gene>
    <name evidence="5" type="ORF">GIS00_19755</name>
</gene>
<dbReference type="Pfam" id="PF19305">
    <property type="entry name" value="MmgE_PrpD_C"/>
    <property type="match status" value="1"/>
</dbReference>
<dbReference type="InterPro" id="IPR005656">
    <property type="entry name" value="MmgE_PrpD"/>
</dbReference>
<dbReference type="PANTHER" id="PTHR16943:SF8">
    <property type="entry name" value="2-METHYLCITRATE DEHYDRATASE"/>
    <property type="match status" value="1"/>
</dbReference>
<protein>
    <submittedName>
        <fullName evidence="5">2-methylcitrate dehydratase</fullName>
    </submittedName>
</protein>
<evidence type="ECO:0000313" key="5">
    <source>
        <dbReference type="EMBL" id="MTD16179.1"/>
    </source>
</evidence>
<feature type="compositionally biased region" description="Basic and acidic residues" evidence="2">
    <location>
        <begin position="407"/>
        <end position="417"/>
    </location>
</feature>